<evidence type="ECO:0000256" key="3">
    <source>
        <dbReference type="ARBA" id="ARBA00022723"/>
    </source>
</evidence>
<name>A0A4U5Q2R5_POPAL</name>
<dbReference type="STRING" id="43335.A0A4U5Q2R5"/>
<dbReference type="UniPathway" id="UPA00382"/>
<dbReference type="Gene3D" id="3.10.450.60">
    <property type="match status" value="1"/>
</dbReference>
<dbReference type="GO" id="GO:0031408">
    <property type="term" value="P:oxylipin biosynthetic process"/>
    <property type="evidence" value="ECO:0007669"/>
    <property type="project" value="UniProtKB-UniRule"/>
</dbReference>
<evidence type="ECO:0000259" key="13">
    <source>
        <dbReference type="PROSITE" id="PS51393"/>
    </source>
</evidence>
<keyword evidence="6" id="KW-0223">Dioxygenase</keyword>
<keyword evidence="5" id="KW-0276">Fatty acid metabolism</keyword>
<evidence type="ECO:0000256" key="9">
    <source>
        <dbReference type="ARBA" id="ARBA00023098"/>
    </source>
</evidence>
<gene>
    <name evidence="14" type="ORF">D5086_0000149680</name>
</gene>
<dbReference type="AlphaFoldDB" id="A0A4U5Q2R5"/>
<dbReference type="Gene3D" id="1.20.245.10">
    <property type="entry name" value="Lipoxygenase-1, Domain 5"/>
    <property type="match status" value="1"/>
</dbReference>
<dbReference type="SUPFAM" id="SSF49723">
    <property type="entry name" value="Lipase/lipooxygenase domain (PLAT/LH2 domain)"/>
    <property type="match status" value="1"/>
</dbReference>
<keyword evidence="7" id="KW-0560">Oxidoreductase</keyword>
<sequence>MLKPQLHQSHLSTKIPFLLPKPFIHGSGHASFPVYSRSLSTKANKKVRAGYKHGSIKSIASVTQQSTDVKAVVTVKQTVVDFWTEIGIERGLDDFTDLFGKTLLLELVSAELDPKTGLEKPSIRGYAHKIDHEGEDIKYEADFVVPPDFGEIGAIFVENEHHKEMYLHDVVLNGFPAGPVHSYLPSETPNGLAKLRKEELETLRGNDNGERKKGERIYDYDVYNDLGNPDSDPETARPVIGGEEHPYPRRCRTGRPRTESDPLTETRSSSFYVPRDEEFSEIKMGTFSAKTLKSVLHALVPSLSTAIVDSDLGFPFFSSIDALFNEGINLPPLKKQGFWKDLLPNLFRAITDGTKDVLKFETPDTMERDRFFWFRDEEFARQTLSGLNPCTIKMVTEWPLRSKLDPEIYGPQESAITTEMVEQEIKGFMTCGEAVKAQKLFILDYHDLFLPFVSKIRELKGTTLYGSRTLFFLTHEGTLRPLAIELTRPPMDGKPQWKQVFRPAWHSTGVWLWRLAKAMSLHTSLAITSLLVTEPYIIAAHRQLSEMHPIYRLLHPHFRYTMEINALARQYLINAKGIIETSFFPGKYSMELSSVVYDQEWRFDYEALPKDLINRAMAVEDPSAPHGLKLMVEDYPYANDGLVLWDIIKEWVSDYVNHYYSDSSLIVSDNELQAWWTEVRTVGHADKKDEPWWPVLKTPQDLIETLTTIIWIASGHHAAVNFGQYTYAGYFPNRPTTARMNMPTEDPNDELLKLFWEKPEVILLTTFPSQIQATTVMAILDVLSNHSPDEEYLGQQIEPPWTEEPAINAAFLKFNGRLKEFEGIIDGRNADNKLKNRNGAGVVPYELLKPFSEPGVTGKGVPYSISI</sequence>
<evidence type="ECO:0000256" key="6">
    <source>
        <dbReference type="ARBA" id="ARBA00022964"/>
    </source>
</evidence>
<dbReference type="PRINTS" id="PR00087">
    <property type="entry name" value="LIPOXYGENASE"/>
</dbReference>
<comment type="caution">
    <text evidence="14">The sequence shown here is derived from an EMBL/GenBank/DDBJ whole genome shotgun (WGS) entry which is preliminary data.</text>
</comment>
<dbReference type="InterPro" id="IPR020834">
    <property type="entry name" value="LipOase_CS"/>
</dbReference>
<dbReference type="Pfam" id="PF00305">
    <property type="entry name" value="Lipoxygenase"/>
    <property type="match status" value="1"/>
</dbReference>
<evidence type="ECO:0000256" key="8">
    <source>
        <dbReference type="ARBA" id="ARBA00023004"/>
    </source>
</evidence>
<evidence type="ECO:0000256" key="5">
    <source>
        <dbReference type="ARBA" id="ARBA00022832"/>
    </source>
</evidence>
<evidence type="ECO:0000256" key="7">
    <source>
        <dbReference type="ARBA" id="ARBA00023002"/>
    </source>
</evidence>
<dbReference type="InterPro" id="IPR027433">
    <property type="entry name" value="Lipoxygenase_dom_3"/>
</dbReference>
<dbReference type="InterPro" id="IPR001246">
    <property type="entry name" value="LipOase_plant"/>
</dbReference>
<dbReference type="Gene3D" id="4.10.375.10">
    <property type="entry name" value="Lipoxygenase-1, Domain 2"/>
    <property type="match status" value="1"/>
</dbReference>
<dbReference type="InterPro" id="IPR000907">
    <property type="entry name" value="LipOase"/>
</dbReference>
<keyword evidence="3" id="KW-0479">Metal-binding</keyword>
<dbReference type="InterPro" id="IPR013819">
    <property type="entry name" value="LipOase_C"/>
</dbReference>
<proteinExistence type="inferred from homology"/>
<dbReference type="GO" id="GO:0006633">
    <property type="term" value="P:fatty acid biosynthetic process"/>
    <property type="evidence" value="ECO:0007669"/>
    <property type="project" value="UniProtKB-KW"/>
</dbReference>
<dbReference type="Gene3D" id="4.10.372.10">
    <property type="entry name" value="Lipoxygenase-1, Domain 3"/>
    <property type="match status" value="1"/>
</dbReference>
<evidence type="ECO:0000256" key="11">
    <source>
        <dbReference type="RuleBase" id="RU003975"/>
    </source>
</evidence>
<evidence type="ECO:0000256" key="4">
    <source>
        <dbReference type="ARBA" id="ARBA00022767"/>
    </source>
</evidence>
<keyword evidence="9" id="KW-0443">Lipid metabolism</keyword>
<dbReference type="PROSITE" id="PS00081">
    <property type="entry name" value="LIPOXYGENASE_2"/>
    <property type="match status" value="1"/>
</dbReference>
<dbReference type="InterPro" id="IPR001024">
    <property type="entry name" value="PLAT/LH2_dom"/>
</dbReference>
<keyword evidence="4 11" id="KW-0925">Oxylipin biosynthesis</keyword>
<reference evidence="14" key="1">
    <citation type="submission" date="2018-10" db="EMBL/GenBank/DDBJ databases">
        <title>Population genomic analysis revealed the cold adaptation of white poplar.</title>
        <authorList>
            <person name="Liu Y.-J."/>
        </authorList>
    </citation>
    <scope>NUCLEOTIDE SEQUENCE [LARGE SCALE GENOMIC DNA]</scope>
    <source>
        <strain evidence="14">PAL-ZL1</strain>
    </source>
</reference>
<evidence type="ECO:0000256" key="1">
    <source>
        <dbReference type="ARBA" id="ARBA00009419"/>
    </source>
</evidence>
<dbReference type="EMBL" id="RCHU01000500">
    <property type="protein sequence ID" value="TKS03822.1"/>
    <property type="molecule type" value="Genomic_DNA"/>
</dbReference>
<keyword evidence="8" id="KW-0408">Iron</keyword>
<comment type="similarity">
    <text evidence="1 11">Belongs to the lipoxygenase family.</text>
</comment>
<dbReference type="GO" id="GO:0034440">
    <property type="term" value="P:lipid oxidation"/>
    <property type="evidence" value="ECO:0007669"/>
    <property type="project" value="InterPro"/>
</dbReference>
<dbReference type="PROSITE" id="PS51393">
    <property type="entry name" value="LIPOXYGENASE_3"/>
    <property type="match status" value="1"/>
</dbReference>
<comment type="pathway">
    <text evidence="11">Lipid metabolism; oxylipin biosynthesis.</text>
</comment>
<dbReference type="InterPro" id="IPR036226">
    <property type="entry name" value="LipOase_C_sf"/>
</dbReference>
<dbReference type="GO" id="GO:0046872">
    <property type="term" value="F:metal ion binding"/>
    <property type="evidence" value="ECO:0007669"/>
    <property type="project" value="UniProtKB-UniRule"/>
</dbReference>
<dbReference type="EC" id="1.13.11.-" evidence="11"/>
<feature type="domain" description="Lipoxygenase" evidence="13">
    <location>
        <begin position="182"/>
        <end position="867"/>
    </location>
</feature>
<dbReference type="PRINTS" id="PR00468">
    <property type="entry name" value="PLTLPOXGNASE"/>
</dbReference>
<organism evidence="14">
    <name type="scientific">Populus alba</name>
    <name type="common">White poplar</name>
    <dbReference type="NCBI Taxonomy" id="43335"/>
    <lineage>
        <taxon>Eukaryota</taxon>
        <taxon>Viridiplantae</taxon>
        <taxon>Streptophyta</taxon>
        <taxon>Embryophyta</taxon>
        <taxon>Tracheophyta</taxon>
        <taxon>Spermatophyta</taxon>
        <taxon>Magnoliopsida</taxon>
        <taxon>eudicotyledons</taxon>
        <taxon>Gunneridae</taxon>
        <taxon>Pentapetalae</taxon>
        <taxon>rosids</taxon>
        <taxon>fabids</taxon>
        <taxon>Malpighiales</taxon>
        <taxon>Salicaceae</taxon>
        <taxon>Saliceae</taxon>
        <taxon>Populus</taxon>
    </lineage>
</organism>
<keyword evidence="2 11" id="KW-0444">Lipid biosynthesis</keyword>
<dbReference type="PANTHER" id="PTHR11771">
    <property type="entry name" value="LIPOXYGENASE"/>
    <property type="match status" value="1"/>
</dbReference>
<keyword evidence="10 11" id="KW-0275">Fatty acid biosynthesis</keyword>
<comment type="function">
    <text evidence="11">Plant lipoxygenase may be involved in a number of diverse aspects of plant physiology including growth and development, pest resistance, and senescence or responses to wounding.</text>
</comment>
<dbReference type="Gene3D" id="2.60.60.20">
    <property type="entry name" value="PLAT/LH2 domain"/>
    <property type="match status" value="1"/>
</dbReference>
<protein>
    <recommendedName>
        <fullName evidence="11">Lipoxygenase</fullName>
        <ecNumber evidence="11">1.13.11.-</ecNumber>
    </recommendedName>
</protein>
<accession>A0A4U5Q2R5</accession>
<feature type="region of interest" description="Disordered" evidence="12">
    <location>
        <begin position="222"/>
        <end position="268"/>
    </location>
</feature>
<evidence type="ECO:0000313" key="14">
    <source>
        <dbReference type="EMBL" id="TKS03822.1"/>
    </source>
</evidence>
<dbReference type="SUPFAM" id="SSF48484">
    <property type="entry name" value="Lipoxigenase"/>
    <property type="match status" value="1"/>
</dbReference>
<dbReference type="FunFam" id="1.20.245.10:FF:000002">
    <property type="entry name" value="Lipoxygenase"/>
    <property type="match status" value="1"/>
</dbReference>
<dbReference type="GO" id="GO:0016702">
    <property type="term" value="F:oxidoreductase activity, acting on single donors with incorporation of molecular oxygen, incorporation of two atoms of oxygen"/>
    <property type="evidence" value="ECO:0007669"/>
    <property type="project" value="InterPro"/>
</dbReference>
<evidence type="ECO:0000256" key="12">
    <source>
        <dbReference type="SAM" id="MobiDB-lite"/>
    </source>
</evidence>
<evidence type="ECO:0000256" key="2">
    <source>
        <dbReference type="ARBA" id="ARBA00022516"/>
    </source>
</evidence>
<dbReference type="InterPro" id="IPR036392">
    <property type="entry name" value="PLAT/LH2_dom_sf"/>
</dbReference>
<evidence type="ECO:0000256" key="10">
    <source>
        <dbReference type="ARBA" id="ARBA00023160"/>
    </source>
</evidence>
<dbReference type="SMART" id="SM00308">
    <property type="entry name" value="LH2"/>
    <property type="match status" value="1"/>
</dbReference>